<dbReference type="OrthoDB" id="5296662at2"/>
<name>A0A0Q9YZX5_9GAMM</name>
<proteinExistence type="predicted"/>
<sequence>MKMNMMQKCNQGFSLIEALIAITLSLLLLAGVLQIFLNNKNSYNLGSGFSQLQENGRFTTQYLSRTVRLAVYRSAPPANTAFPAMSTIFPSTAPYVTGTNNTGLNGSDALTIRYQGSGNGAGTPDGTIRDCLNFAIDSNVVASSTFSLTANSELQCQTNNPSASPSNNTQILINGVENFHVLFGEDLNNDNSADRYVPANFSGLDMSRVVSVRIALLLRSDDPIRPNANAITYNLLGTAYTAANDKYLRQPVIFTVLLRNQLSKPF</sequence>
<dbReference type="AlphaFoldDB" id="A0A0Q9YZX5"/>
<dbReference type="InterPro" id="IPR032092">
    <property type="entry name" value="PilW"/>
</dbReference>
<dbReference type="InterPro" id="IPR012902">
    <property type="entry name" value="N_methyl_site"/>
</dbReference>
<evidence type="ECO:0000313" key="1">
    <source>
        <dbReference type="EMBL" id="KRG22305.1"/>
    </source>
</evidence>
<reference evidence="1" key="1">
    <citation type="submission" date="2015-09" db="EMBL/GenBank/DDBJ databases">
        <title>Draft Genome Sequences of Two Novel Amoeba-resistant Intranuclear Bacteria, Candidatus Berkiella cookevillensis and Candidatus Berkiella aquae.</title>
        <authorList>
            <person name="Mehari Y.T."/>
            <person name="Arivett B.A."/>
            <person name="Farone A.L."/>
            <person name="Gunderson J.H."/>
            <person name="Farone M.B."/>
        </authorList>
    </citation>
    <scope>NUCLEOTIDE SEQUENCE [LARGE SCALE GENOMIC DNA]</scope>
    <source>
        <strain evidence="1">HT99</strain>
    </source>
</reference>
<evidence type="ECO:0008006" key="2">
    <source>
        <dbReference type="Google" id="ProtNLM"/>
    </source>
</evidence>
<dbReference type="EMBL" id="LKAJ01000002">
    <property type="protein sequence ID" value="KRG22305.1"/>
    <property type="molecule type" value="Genomic_DNA"/>
</dbReference>
<accession>A0A0Q9YZX5</accession>
<dbReference type="Pfam" id="PF07963">
    <property type="entry name" value="N_methyl"/>
    <property type="match status" value="1"/>
</dbReference>
<protein>
    <recommendedName>
        <fullName evidence="2">Type IV pilus assembly protein PilW</fullName>
    </recommendedName>
</protein>
<comment type="caution">
    <text evidence="1">The sequence shown here is derived from an EMBL/GenBank/DDBJ whole genome shotgun (WGS) entry which is preliminary data.</text>
</comment>
<dbReference type="STRING" id="295108.HT99x_00725"/>
<organism evidence="1">
    <name type="scientific">Candidatus Berkiella aquae</name>
    <dbReference type="NCBI Taxonomy" id="295108"/>
    <lineage>
        <taxon>Bacteria</taxon>
        <taxon>Pseudomonadati</taxon>
        <taxon>Pseudomonadota</taxon>
        <taxon>Gammaproteobacteria</taxon>
        <taxon>Candidatus Berkiellales</taxon>
        <taxon>Candidatus Berkiellaceae</taxon>
        <taxon>Candidatus Berkiella</taxon>
    </lineage>
</organism>
<dbReference type="Pfam" id="PF16074">
    <property type="entry name" value="PilW"/>
    <property type="match status" value="1"/>
</dbReference>
<dbReference type="PROSITE" id="PS00409">
    <property type="entry name" value="PROKAR_NTER_METHYL"/>
    <property type="match status" value="1"/>
</dbReference>
<dbReference type="GO" id="GO:0043683">
    <property type="term" value="P:type IV pilus assembly"/>
    <property type="evidence" value="ECO:0007669"/>
    <property type="project" value="InterPro"/>
</dbReference>
<gene>
    <name evidence="1" type="ORF">HT99x_00725</name>
</gene>